<keyword evidence="8 13" id="KW-0472">Membrane</keyword>
<keyword evidence="7" id="KW-0496">Mitochondrion</keyword>
<comment type="subcellular location">
    <subcellularLocation>
        <location evidence="1">Membrane</location>
        <topology evidence="1">Multi-pass membrane protein</topology>
    </subcellularLocation>
    <subcellularLocation>
        <location evidence="2">Mitochondrion</location>
    </subcellularLocation>
</comment>
<evidence type="ECO:0000256" key="1">
    <source>
        <dbReference type="ARBA" id="ARBA00004141"/>
    </source>
</evidence>
<evidence type="ECO:0000256" key="2">
    <source>
        <dbReference type="ARBA" id="ARBA00004173"/>
    </source>
</evidence>
<feature type="region of interest" description="Disordered" evidence="12">
    <location>
        <begin position="438"/>
        <end position="463"/>
    </location>
</feature>
<feature type="transmembrane region" description="Helical" evidence="13">
    <location>
        <begin position="173"/>
        <end position="197"/>
    </location>
</feature>
<feature type="transmembrane region" description="Helical" evidence="13">
    <location>
        <begin position="53"/>
        <end position="78"/>
    </location>
</feature>
<evidence type="ECO:0000256" key="8">
    <source>
        <dbReference type="ARBA" id="ARBA00023136"/>
    </source>
</evidence>
<feature type="transmembrane region" description="Helical" evidence="13">
    <location>
        <begin position="20"/>
        <end position="41"/>
    </location>
</feature>
<dbReference type="GO" id="GO:0005840">
    <property type="term" value="C:ribosome"/>
    <property type="evidence" value="ECO:0007669"/>
    <property type="project" value="UniProtKB-KW"/>
</dbReference>
<reference evidence="15 16" key="1">
    <citation type="submission" date="2018-10" db="EMBL/GenBank/DDBJ databases">
        <title>Fifty Aureobasidium pullulans genomes reveal a recombining polyextremotolerant generalist.</title>
        <authorList>
            <person name="Gostincar C."/>
            <person name="Turk M."/>
            <person name="Zajc J."/>
            <person name="Gunde-Cimerman N."/>
        </authorList>
    </citation>
    <scope>NUCLEOTIDE SEQUENCE [LARGE SCALE GENOMIC DNA]</scope>
    <source>
        <strain evidence="15 16">EXF-3403</strain>
    </source>
</reference>
<feature type="transmembrane region" description="Helical" evidence="13">
    <location>
        <begin position="98"/>
        <end position="120"/>
    </location>
</feature>
<dbReference type="EMBL" id="QZBT01000138">
    <property type="protein sequence ID" value="THZ80125.1"/>
    <property type="molecule type" value="Genomic_DNA"/>
</dbReference>
<feature type="region of interest" description="Disordered" evidence="12">
    <location>
        <begin position="640"/>
        <end position="662"/>
    </location>
</feature>
<dbReference type="AlphaFoldDB" id="A0A4S9XKF0"/>
<evidence type="ECO:0000256" key="7">
    <source>
        <dbReference type="ARBA" id="ARBA00023128"/>
    </source>
</evidence>
<evidence type="ECO:0000256" key="4">
    <source>
        <dbReference type="ARBA" id="ARBA00022692"/>
    </source>
</evidence>
<gene>
    <name evidence="15" type="ORF">D6C84_07702</name>
</gene>
<feature type="transmembrane region" description="Helical" evidence="13">
    <location>
        <begin position="209"/>
        <end position="236"/>
    </location>
</feature>
<dbReference type="GO" id="GO:0003735">
    <property type="term" value="F:structural constituent of ribosome"/>
    <property type="evidence" value="ECO:0007669"/>
    <property type="project" value="InterPro"/>
</dbReference>
<evidence type="ECO:0000256" key="13">
    <source>
        <dbReference type="SAM" id="Phobius"/>
    </source>
</evidence>
<feature type="domain" description="Rhodopsin" evidence="14">
    <location>
        <begin position="37"/>
        <end position="272"/>
    </location>
</feature>
<evidence type="ECO:0000256" key="6">
    <source>
        <dbReference type="ARBA" id="ARBA00022989"/>
    </source>
</evidence>
<dbReference type="GO" id="GO:1990904">
    <property type="term" value="C:ribonucleoprotein complex"/>
    <property type="evidence" value="ECO:0007669"/>
    <property type="project" value="UniProtKB-KW"/>
</dbReference>
<dbReference type="PANTHER" id="PTHR33048">
    <property type="entry name" value="PTH11-LIKE INTEGRAL MEMBRANE PROTEIN (AFU_ORTHOLOGUE AFUA_5G11245)"/>
    <property type="match status" value="1"/>
</dbReference>
<dbReference type="FunFam" id="2.40.50.100:FF:000042">
    <property type="entry name" value="50S ribosomal protein L27"/>
    <property type="match status" value="1"/>
</dbReference>
<dbReference type="InterPro" id="IPR001684">
    <property type="entry name" value="Ribosomal_bL27"/>
</dbReference>
<dbReference type="GO" id="GO:0016020">
    <property type="term" value="C:membrane"/>
    <property type="evidence" value="ECO:0007669"/>
    <property type="project" value="UniProtKB-SubCell"/>
</dbReference>
<dbReference type="GO" id="GO:0005739">
    <property type="term" value="C:mitochondrion"/>
    <property type="evidence" value="ECO:0007669"/>
    <property type="project" value="UniProtKB-SubCell"/>
</dbReference>
<evidence type="ECO:0000256" key="12">
    <source>
        <dbReference type="SAM" id="MobiDB-lite"/>
    </source>
</evidence>
<comment type="caution">
    <text evidence="15">The sequence shown here is derived from an EMBL/GenBank/DDBJ whole genome shotgun (WGS) entry which is preliminary data.</text>
</comment>
<dbReference type="GO" id="GO:0006412">
    <property type="term" value="P:translation"/>
    <property type="evidence" value="ECO:0007669"/>
    <property type="project" value="InterPro"/>
</dbReference>
<name>A0A4S9XKF0_AURPU</name>
<dbReference type="NCBIfam" id="TIGR00062">
    <property type="entry name" value="L27"/>
    <property type="match status" value="1"/>
</dbReference>
<keyword evidence="5" id="KW-0689">Ribosomal protein</keyword>
<comment type="similarity">
    <text evidence="11">Belongs to the SAT4 family.</text>
</comment>
<keyword evidence="4 13" id="KW-0812">Transmembrane</keyword>
<dbReference type="InterPro" id="IPR049326">
    <property type="entry name" value="Rhodopsin_dom_fungi"/>
</dbReference>
<evidence type="ECO:0000259" key="14">
    <source>
        <dbReference type="Pfam" id="PF20684"/>
    </source>
</evidence>
<evidence type="ECO:0000256" key="10">
    <source>
        <dbReference type="ARBA" id="ARBA00035267"/>
    </source>
</evidence>
<evidence type="ECO:0000313" key="16">
    <source>
        <dbReference type="Proteomes" id="UP000310039"/>
    </source>
</evidence>
<dbReference type="Pfam" id="PF20684">
    <property type="entry name" value="Fung_rhodopsin"/>
    <property type="match status" value="1"/>
</dbReference>
<evidence type="ECO:0000256" key="9">
    <source>
        <dbReference type="ARBA" id="ARBA00023274"/>
    </source>
</evidence>
<accession>A0A4S9XKF0</accession>
<evidence type="ECO:0000256" key="11">
    <source>
        <dbReference type="ARBA" id="ARBA00038359"/>
    </source>
</evidence>
<protein>
    <recommendedName>
        <fullName evidence="10">Large ribosomal subunit protein bL27m</fullName>
    </recommendedName>
</protein>
<organism evidence="15 16">
    <name type="scientific">Aureobasidium pullulans</name>
    <name type="common">Black yeast</name>
    <name type="synonym">Pullularia pullulans</name>
    <dbReference type="NCBI Taxonomy" id="5580"/>
    <lineage>
        <taxon>Eukaryota</taxon>
        <taxon>Fungi</taxon>
        <taxon>Dikarya</taxon>
        <taxon>Ascomycota</taxon>
        <taxon>Pezizomycotina</taxon>
        <taxon>Dothideomycetes</taxon>
        <taxon>Dothideomycetidae</taxon>
        <taxon>Dothideales</taxon>
        <taxon>Saccotheciaceae</taxon>
        <taxon>Aureobasidium</taxon>
    </lineage>
</organism>
<dbReference type="InterPro" id="IPR018261">
    <property type="entry name" value="Ribosomal_bL27_CS"/>
</dbReference>
<feature type="region of interest" description="Disordered" evidence="12">
    <location>
        <begin position="301"/>
        <end position="321"/>
    </location>
</feature>
<dbReference type="InterPro" id="IPR052337">
    <property type="entry name" value="SAT4-like"/>
</dbReference>
<evidence type="ECO:0000256" key="5">
    <source>
        <dbReference type="ARBA" id="ARBA00022980"/>
    </source>
</evidence>
<feature type="transmembrane region" description="Helical" evidence="13">
    <location>
        <begin position="132"/>
        <end position="153"/>
    </location>
</feature>
<dbReference type="PRINTS" id="PR00063">
    <property type="entry name" value="RIBOSOMALL27"/>
</dbReference>
<evidence type="ECO:0000313" key="15">
    <source>
        <dbReference type="EMBL" id="THZ80125.1"/>
    </source>
</evidence>
<dbReference type="Gene3D" id="2.40.50.100">
    <property type="match status" value="1"/>
</dbReference>
<feature type="compositionally biased region" description="Basic and acidic residues" evidence="12">
    <location>
        <begin position="443"/>
        <end position="461"/>
    </location>
</feature>
<dbReference type="Proteomes" id="UP000310039">
    <property type="component" value="Unassembled WGS sequence"/>
</dbReference>
<dbReference type="SUPFAM" id="SSF110324">
    <property type="entry name" value="Ribosomal L27 protein-like"/>
    <property type="match status" value="1"/>
</dbReference>
<dbReference type="Pfam" id="PF01016">
    <property type="entry name" value="Ribosomal_L27"/>
    <property type="match status" value="1"/>
</dbReference>
<keyword evidence="6 13" id="KW-1133">Transmembrane helix</keyword>
<keyword evidence="9" id="KW-0687">Ribonucleoprotein</keyword>
<dbReference type="PROSITE" id="PS00831">
    <property type="entry name" value="RIBOSOMAL_L27"/>
    <property type="match status" value="1"/>
</dbReference>
<comment type="similarity">
    <text evidence="3">Belongs to the bacterial ribosomal protein bL27 family.</text>
</comment>
<dbReference type="PANTHER" id="PTHR33048:SF47">
    <property type="entry name" value="INTEGRAL MEMBRANE PROTEIN-RELATED"/>
    <property type="match status" value="1"/>
</dbReference>
<sequence>MTMVDAATSHHDKPNLRWDALTPTIITTALATAVVILRLVVRCKFVKAIGFDDFVIVVSLFLSWIVLGLTVAMVVTGFGSYAWSNPLDIRHTTAKLFLSWNVLYVVLIHVTKASILTQYLRIFPTRTMRRLTWLLFATLLPSLFWGVFASIFICNPVKKVWRPMTPGHCLGTRTYWLSVTSVNIVLDFAVLALPIPVISRLKLPRRQKIALVGVFLLGFFTCAVSIVRLVVVHNAYARHNYTASSAEAVTWSMVEANVGIICASLLALKPLITFFFPQATKERQPPRWSLTLDTISTIAPSEPDVEKGPVREQPAAKPMVSDERLEKIAEELEDSDELTLVGTRQSNMGSDTRRLRTKSWSEQTILDMEGVISRPEAAATSPLTAHMLEEEVEAREQRAALDLRRGSKPGKGYVKRRLLCKVQHARQVLITHRRWKCGGGRKSKVDETKQSKASSIRERAQPHSTLSPAMLFQRIRALPTGSSPSIATIETALSALRLCSPAVTNTSIAVRYASHKAQGAANSAKDGAGKRLGAKKSGEQYVIPGNIIFRQRGTKWFPGDNCAMGRDHTIYATQPGYVKYYKDPLKHPKRQYIGVVFERAQVLPQPPHAVRRRRLGMLAHLMPETEVAAVQGDLITGAETGLSGNAEMGEGKPSTIRQRPAEQRGKLVVKDRKTGEVVRATPTLRPGYQYRAANWEIGRAAERAGVQVQAFKPGNRFLAWRKSAVRKAKNAERRGLTRRR</sequence>
<evidence type="ECO:0000256" key="3">
    <source>
        <dbReference type="ARBA" id="ARBA00010797"/>
    </source>
</evidence>
<proteinExistence type="inferred from homology"/>